<name>N6XD89_9ACTO</name>
<feature type="compositionally biased region" description="Basic and acidic residues" evidence="1">
    <location>
        <begin position="38"/>
        <end position="64"/>
    </location>
</feature>
<dbReference type="EMBL" id="AQHZ01000001">
    <property type="protein sequence ID" value="ENO19183.1"/>
    <property type="molecule type" value="Genomic_DNA"/>
</dbReference>
<gene>
    <name evidence="3" type="ORF">HMPREF9004_0102</name>
</gene>
<feature type="region of interest" description="Disordered" evidence="1">
    <location>
        <begin position="81"/>
        <end position="103"/>
    </location>
</feature>
<dbReference type="Proteomes" id="UP000013015">
    <property type="component" value="Unassembled WGS sequence"/>
</dbReference>
<dbReference type="AlphaFoldDB" id="N6XD89"/>
<feature type="compositionally biased region" description="Gly residues" evidence="1">
    <location>
        <begin position="1"/>
        <end position="10"/>
    </location>
</feature>
<reference evidence="3 4" key="1">
    <citation type="submission" date="2013-03" db="EMBL/GenBank/DDBJ databases">
        <title>Reference genome for the Human Microbiome Project.</title>
        <authorList>
            <person name="Aqrawi P."/>
            <person name="Ayvaz T."/>
            <person name="Bess C."/>
            <person name="Blankenburg K."/>
            <person name="Coyle M."/>
            <person name="Deng J."/>
            <person name="Forbes L."/>
            <person name="Fowler G."/>
            <person name="Francisco L."/>
            <person name="Fu Q."/>
            <person name="Gibbs R."/>
            <person name="Gross S."/>
            <person name="Gubbala S."/>
            <person name="Hale W."/>
            <person name="Hemphill L."/>
            <person name="Highlander S."/>
            <person name="Hirani K."/>
            <person name="Jackson L."/>
            <person name="Jakkamsetti A."/>
            <person name="Javaid M."/>
            <person name="Jayaseelan J.C."/>
            <person name="Jiang H."/>
            <person name="Joshi V."/>
            <person name="Korchina V."/>
            <person name="Kovar C."/>
            <person name="Lara F."/>
            <person name="Lee S."/>
            <person name="Liu Y."/>
            <person name="Mata R."/>
            <person name="Mathew T."/>
            <person name="Munidasa M."/>
            <person name="Muzny D."/>
            <person name="Nazareth L."/>
            <person name="Ngo R."/>
            <person name="Nguyen L."/>
            <person name="Nguyen N."/>
            <person name="Okwuonu G."/>
            <person name="Ongeri F."/>
            <person name="Palculict T."/>
            <person name="Patil S."/>
            <person name="Petrosino J."/>
            <person name="Pham C."/>
            <person name="Pham P."/>
            <person name="Pu L.-L."/>
            <person name="Qin X."/>
            <person name="Qu J."/>
            <person name="Reid J."/>
            <person name="Ross M."/>
            <person name="Ruth R."/>
            <person name="Saada N."/>
            <person name="San Lucas F."/>
            <person name="Santibanez J."/>
            <person name="Shang Y."/>
            <person name="Simmons D."/>
            <person name="Song X.-Z."/>
            <person name="Tang L.-Y."/>
            <person name="Thornton R."/>
            <person name="Warren J."/>
            <person name="Weissenberger G."/>
            <person name="Wilczek-Boney K."/>
            <person name="Worley K."/>
            <person name="Youmans B."/>
            <person name="Zhang J."/>
            <person name="Zhang L."/>
            <person name="Zhao Z."/>
            <person name="Zhou C."/>
            <person name="Zhu D."/>
            <person name="Zhu Y."/>
        </authorList>
    </citation>
    <scope>NUCLEOTIDE SEQUENCE [LARGE SCALE GENOMIC DNA]</scope>
    <source>
        <strain evidence="3 4">F0333</strain>
    </source>
</reference>
<comment type="caution">
    <text evidence="3">The sequence shown here is derived from an EMBL/GenBank/DDBJ whole genome shotgun (WGS) entry which is preliminary data.</text>
</comment>
<dbReference type="PATRIC" id="fig|888050.3.peg.100"/>
<feature type="region of interest" description="Disordered" evidence="1">
    <location>
        <begin position="1"/>
        <end position="67"/>
    </location>
</feature>
<dbReference type="eggNOG" id="COG0106">
    <property type="taxonomic scope" value="Bacteria"/>
</dbReference>
<dbReference type="STRING" id="888050.HMPREF9004_0102"/>
<keyword evidence="4" id="KW-1185">Reference proteome</keyword>
<feature type="compositionally biased region" description="Basic and acidic residues" evidence="1">
    <location>
        <begin position="85"/>
        <end position="103"/>
    </location>
</feature>
<sequence>MGLSGEGGAVEGKRLLSSQPGPVSGPIPPSEGGAASERIVRPDAEQREKIAARLGLKNRDRSDRGQALPLTRAALELFASETLDANEKETSSEGGRGKAPNESRVEAGLNALVKAISSERVIVPVEFTQTTQGDKEKHGAIEFVRVPTPAGDALAIYSSVQALAHDRPWARPMAYDAFKVCLAALVETGGRIVVDPGSAQIVVPRPAVAALAQHDEWLPAWKDAELVSHLRDLAGVGRNGILDLRISYEGEGLFRVDVLADAAFEQGMLRSSLDSALRRMGSSQRLIAAVDRVELTPRLVRKA</sequence>
<dbReference type="HOGENOM" id="CLU_1064088_0_0_11"/>
<evidence type="ECO:0000313" key="3">
    <source>
        <dbReference type="EMBL" id="ENO19183.1"/>
    </source>
</evidence>
<proteinExistence type="predicted"/>
<feature type="domain" description="SseB protein N-terminal" evidence="2">
    <location>
        <begin position="104"/>
        <end position="210"/>
    </location>
</feature>
<evidence type="ECO:0000256" key="1">
    <source>
        <dbReference type="SAM" id="MobiDB-lite"/>
    </source>
</evidence>
<evidence type="ECO:0000259" key="2">
    <source>
        <dbReference type="Pfam" id="PF07179"/>
    </source>
</evidence>
<organism evidence="3 4">
    <name type="scientific">Schaalia cardiffensis F0333</name>
    <dbReference type="NCBI Taxonomy" id="888050"/>
    <lineage>
        <taxon>Bacteria</taxon>
        <taxon>Bacillati</taxon>
        <taxon>Actinomycetota</taxon>
        <taxon>Actinomycetes</taxon>
        <taxon>Actinomycetales</taxon>
        <taxon>Actinomycetaceae</taxon>
        <taxon>Schaalia</taxon>
    </lineage>
</organism>
<dbReference type="Pfam" id="PF07179">
    <property type="entry name" value="SseB"/>
    <property type="match status" value="1"/>
</dbReference>
<protein>
    <recommendedName>
        <fullName evidence="2">SseB protein N-terminal domain-containing protein</fullName>
    </recommendedName>
</protein>
<accession>N6XD89</accession>
<evidence type="ECO:0000313" key="4">
    <source>
        <dbReference type="Proteomes" id="UP000013015"/>
    </source>
</evidence>
<dbReference type="InterPro" id="IPR009839">
    <property type="entry name" value="SseB_N"/>
</dbReference>